<protein>
    <submittedName>
        <fullName evidence="2">Uncharacterized protein</fullName>
    </submittedName>
</protein>
<evidence type="ECO:0000256" key="1">
    <source>
        <dbReference type="SAM" id="Phobius"/>
    </source>
</evidence>
<dbReference type="Proteomes" id="UP000320801">
    <property type="component" value="Unassembled WGS sequence"/>
</dbReference>
<organism evidence="2 3">
    <name type="scientific">Mycoplasmopsis mucosicanis</name>
    <dbReference type="NCBI Taxonomy" id="458208"/>
    <lineage>
        <taxon>Bacteria</taxon>
        <taxon>Bacillati</taxon>
        <taxon>Mycoplasmatota</taxon>
        <taxon>Mycoplasmoidales</taxon>
        <taxon>Metamycoplasmataceae</taxon>
        <taxon>Mycoplasmopsis</taxon>
    </lineage>
</organism>
<keyword evidence="1" id="KW-0472">Membrane</keyword>
<accession>A0A507SJK0</accession>
<comment type="caution">
    <text evidence="2">The sequence shown here is derived from an EMBL/GenBank/DDBJ whole genome shotgun (WGS) entry which is preliminary data.</text>
</comment>
<keyword evidence="1" id="KW-1133">Transmembrane helix</keyword>
<dbReference type="RefSeq" id="WP_141484060.1">
    <property type="nucleotide sequence ID" value="NZ_SMDN01000009.1"/>
</dbReference>
<dbReference type="EMBL" id="SMDN01000009">
    <property type="protein sequence ID" value="TQC51401.1"/>
    <property type="molecule type" value="Genomic_DNA"/>
</dbReference>
<proteinExistence type="predicted"/>
<reference evidence="2 3" key="1">
    <citation type="submission" date="2019-03" db="EMBL/GenBank/DDBJ databases">
        <title>Characterization of a novel Mycoplasma cynos real-time PCR assay.</title>
        <authorList>
            <person name="Tallmadge R.L."/>
            <person name="Mitchell P.K."/>
            <person name="Goodman L."/>
        </authorList>
    </citation>
    <scope>NUCLEOTIDE SEQUENCE [LARGE SCALE GENOMIC DNA]</scope>
    <source>
        <strain evidence="2 3">1642</strain>
    </source>
</reference>
<name>A0A507SJK0_9BACT</name>
<evidence type="ECO:0000313" key="3">
    <source>
        <dbReference type="Proteomes" id="UP000320801"/>
    </source>
</evidence>
<gene>
    <name evidence="2" type="ORF">E1I18_02680</name>
</gene>
<keyword evidence="3" id="KW-1185">Reference proteome</keyword>
<evidence type="ECO:0000313" key="2">
    <source>
        <dbReference type="EMBL" id="TQC51401.1"/>
    </source>
</evidence>
<dbReference type="AlphaFoldDB" id="A0A507SJK0"/>
<feature type="transmembrane region" description="Helical" evidence="1">
    <location>
        <begin position="21"/>
        <end position="46"/>
    </location>
</feature>
<sequence length="77" mass="8760">MLQKQETLKSSEAKKEKTSKTLKLTFGIIFIVIFLVVISVSIAYIADFARFYGTNKNGLLWTAQQRAQGIFGIFNRQ</sequence>
<keyword evidence="1" id="KW-0812">Transmembrane</keyword>
<dbReference type="OrthoDB" id="401334at2"/>